<dbReference type="AlphaFoldDB" id="A0A0X1KU51"/>
<keyword evidence="1" id="KW-0812">Transmembrane</keyword>
<evidence type="ECO:0000256" key="1">
    <source>
        <dbReference type="SAM" id="Phobius"/>
    </source>
</evidence>
<feature type="transmembrane region" description="Helical" evidence="1">
    <location>
        <begin position="38"/>
        <end position="59"/>
    </location>
</feature>
<name>A0A0X1KU51_9THEM</name>
<evidence type="ECO:0000313" key="3">
    <source>
        <dbReference type="Proteomes" id="UP000077469"/>
    </source>
</evidence>
<dbReference type="PATRIC" id="fig|1123384.7.peg.932"/>
<gene>
    <name evidence="2" type="ORF">AJ81_04735</name>
</gene>
<dbReference type="EMBL" id="CP007141">
    <property type="protein sequence ID" value="AJC74722.1"/>
    <property type="molecule type" value="Genomic_DNA"/>
</dbReference>
<dbReference type="KEGG" id="phy:AJ81_04735"/>
<evidence type="ECO:0000313" key="2">
    <source>
        <dbReference type="EMBL" id="AJC74722.1"/>
    </source>
</evidence>
<proteinExistence type="predicted"/>
<dbReference type="Proteomes" id="UP000077469">
    <property type="component" value="Chromosome"/>
</dbReference>
<keyword evidence="1" id="KW-0472">Membrane</keyword>
<protein>
    <submittedName>
        <fullName evidence="2">Uncharacterized protein</fullName>
    </submittedName>
</protein>
<keyword evidence="1" id="KW-1133">Transmembrane helix</keyword>
<dbReference type="STRING" id="1123384.AJ81_04735"/>
<dbReference type="PaxDb" id="1123384-AJ81_04735"/>
<reference evidence="2 3" key="1">
    <citation type="submission" date="2014-01" db="EMBL/GenBank/DDBJ databases">
        <title>Genome sequencing of Thermotog hypogea.</title>
        <authorList>
            <person name="Zhang X."/>
            <person name="Alvare G."/>
            <person name="Fristensky B."/>
            <person name="Chen L."/>
            <person name="Suen T."/>
            <person name="Chen Q."/>
            <person name="Ma K."/>
        </authorList>
    </citation>
    <scope>NUCLEOTIDE SEQUENCE [LARGE SCALE GENOMIC DNA]</scope>
    <source>
        <strain evidence="2 3">DSM 11164</strain>
    </source>
</reference>
<sequence length="272" mass="30786">MRNRVVGKIDFIRWSVHGENVALTYSFVCEGRKTEEVIFVRSTAVLVLVAALTLLLLALSSCAKWILIVVDGKVYPIEVEETSNASELKDPTNQDFMELANWCAEQEDVVMFWYDLADPPVGFHDRATLFVGATDVIDKNVYVNNVFIANYEDTAIDEIISIISEQPREDFPGELKLRLVATDLSATVYDLFVDEVKAKDATAKYVLVEFEEVQSNVYKVTKVQVSENFENMDVPKNIPASELNTKGFAFFKIRDGEVVDNRVIEPLKKVQR</sequence>
<accession>A0A0X1KU51</accession>
<organism evidence="2 3">
    <name type="scientific">Pseudothermotoga hypogea DSM 11164 = NBRC 106472</name>
    <dbReference type="NCBI Taxonomy" id="1123384"/>
    <lineage>
        <taxon>Bacteria</taxon>
        <taxon>Thermotogati</taxon>
        <taxon>Thermotogota</taxon>
        <taxon>Thermotogae</taxon>
        <taxon>Thermotogales</taxon>
        <taxon>Thermotogaceae</taxon>
        <taxon>Pseudothermotoga</taxon>
    </lineage>
</organism>
<keyword evidence="3" id="KW-1185">Reference proteome</keyword>